<dbReference type="AlphaFoldDB" id="A0AAV4VAV6"/>
<evidence type="ECO:0000313" key="1">
    <source>
        <dbReference type="EMBL" id="GIY66630.1"/>
    </source>
</evidence>
<name>A0AAV4VAV6_9ARAC</name>
<dbReference type="EMBL" id="BPLQ01012633">
    <property type="protein sequence ID" value="GIY66630.1"/>
    <property type="molecule type" value="Genomic_DNA"/>
</dbReference>
<protein>
    <submittedName>
        <fullName evidence="1">Uncharacterized protein</fullName>
    </submittedName>
</protein>
<organism evidence="1 2">
    <name type="scientific">Caerostris darwini</name>
    <dbReference type="NCBI Taxonomy" id="1538125"/>
    <lineage>
        <taxon>Eukaryota</taxon>
        <taxon>Metazoa</taxon>
        <taxon>Ecdysozoa</taxon>
        <taxon>Arthropoda</taxon>
        <taxon>Chelicerata</taxon>
        <taxon>Arachnida</taxon>
        <taxon>Araneae</taxon>
        <taxon>Araneomorphae</taxon>
        <taxon>Entelegynae</taxon>
        <taxon>Araneoidea</taxon>
        <taxon>Araneidae</taxon>
        <taxon>Caerostris</taxon>
    </lineage>
</organism>
<evidence type="ECO:0000313" key="2">
    <source>
        <dbReference type="Proteomes" id="UP001054837"/>
    </source>
</evidence>
<accession>A0AAV4VAV6</accession>
<sequence length="102" mass="11512">MSLLSTWFGTNCPCFHVVLKRAENLFTSLFDRVLCSSCPLGIHRSNELTEVRDSTWKKCSLPLLNAMSGRWLTQSRWTLLFAGKQKSMGSAHDMHSVGMMMG</sequence>
<reference evidence="1 2" key="1">
    <citation type="submission" date="2021-06" db="EMBL/GenBank/DDBJ databases">
        <title>Caerostris darwini draft genome.</title>
        <authorList>
            <person name="Kono N."/>
            <person name="Arakawa K."/>
        </authorList>
    </citation>
    <scope>NUCLEOTIDE SEQUENCE [LARGE SCALE GENOMIC DNA]</scope>
</reference>
<dbReference type="Proteomes" id="UP001054837">
    <property type="component" value="Unassembled WGS sequence"/>
</dbReference>
<comment type="caution">
    <text evidence="1">The sequence shown here is derived from an EMBL/GenBank/DDBJ whole genome shotgun (WGS) entry which is preliminary data.</text>
</comment>
<gene>
    <name evidence="1" type="ORF">CDAR_319481</name>
</gene>
<proteinExistence type="predicted"/>
<keyword evidence="2" id="KW-1185">Reference proteome</keyword>